<dbReference type="Gene3D" id="1.10.357.110">
    <property type="entry name" value="Vacuolar protein sorting-associated protein 53, C-terminus"/>
    <property type="match status" value="1"/>
</dbReference>
<evidence type="ECO:0000256" key="2">
    <source>
        <dbReference type="ARBA" id="ARBA00004481"/>
    </source>
</evidence>
<dbReference type="InterPro" id="IPR038260">
    <property type="entry name" value="Vps53_C_sf"/>
</dbReference>
<comment type="caution">
    <text evidence="11">The sequence shown here is derived from an EMBL/GenBank/DDBJ whole genome shotgun (WGS) entry which is preliminary data.</text>
</comment>
<dbReference type="Pfam" id="PF16854">
    <property type="entry name" value="VPS53_C"/>
    <property type="match status" value="1"/>
</dbReference>
<evidence type="ECO:0000313" key="11">
    <source>
        <dbReference type="EMBL" id="CAB3364486.1"/>
    </source>
</evidence>
<evidence type="ECO:0000256" key="7">
    <source>
        <dbReference type="ARBA" id="ARBA00023136"/>
    </source>
</evidence>
<dbReference type="PANTHER" id="PTHR12820">
    <property type="entry name" value="VACUOLAR SORTING PROTEIN 53"/>
    <property type="match status" value="1"/>
</dbReference>
<dbReference type="Proteomes" id="UP000494165">
    <property type="component" value="Unassembled WGS sequence"/>
</dbReference>
<evidence type="ECO:0000256" key="1">
    <source>
        <dbReference type="ARBA" id="ARBA00004150"/>
    </source>
</evidence>
<accession>A0A8S1BXQ4</accession>
<dbReference type="InterPro" id="IPR018200">
    <property type="entry name" value="USP_CS"/>
</dbReference>
<evidence type="ECO:0000313" key="12">
    <source>
        <dbReference type="Proteomes" id="UP000494165"/>
    </source>
</evidence>
<dbReference type="EMBL" id="CADEPI010000016">
    <property type="protein sequence ID" value="CAB3364486.1"/>
    <property type="molecule type" value="Genomic_DNA"/>
</dbReference>
<keyword evidence="12" id="KW-1185">Reference proteome</keyword>
<evidence type="ECO:0000259" key="10">
    <source>
        <dbReference type="PROSITE" id="PS50235"/>
    </source>
</evidence>
<dbReference type="Pfam" id="PF00443">
    <property type="entry name" value="UCH"/>
    <property type="match status" value="1"/>
</dbReference>
<dbReference type="PANTHER" id="PTHR12820:SF0">
    <property type="entry name" value="VACUOLAR PROTEIN SORTING-ASSOCIATED PROTEIN 53 HOMOLOG"/>
    <property type="match status" value="1"/>
</dbReference>
<keyword evidence="8" id="KW-0175">Coiled coil</keyword>
<evidence type="ECO:0000256" key="3">
    <source>
        <dbReference type="ARBA" id="ARBA00008628"/>
    </source>
</evidence>
<dbReference type="GO" id="GO:0004843">
    <property type="term" value="F:cysteine-type deubiquitinase activity"/>
    <property type="evidence" value="ECO:0007669"/>
    <property type="project" value="InterPro"/>
</dbReference>
<protein>
    <recommendedName>
        <fullName evidence="4">Vacuolar protein sorting-associated protein 53 homolog</fullName>
    </recommendedName>
</protein>
<dbReference type="GO" id="GO:0042147">
    <property type="term" value="P:retrograde transport, endosome to Golgi"/>
    <property type="evidence" value="ECO:0007669"/>
    <property type="project" value="InterPro"/>
</dbReference>
<dbReference type="SUPFAM" id="SSF54001">
    <property type="entry name" value="Cysteine proteinases"/>
    <property type="match status" value="1"/>
</dbReference>
<comment type="subcellular location">
    <subcellularLocation>
        <location evidence="2">Endosome membrane</location>
        <topology evidence="2">Peripheral membrane protein</topology>
    </subcellularLocation>
    <subcellularLocation>
        <location evidence="1">Golgi apparatus</location>
        <location evidence="1">trans-Golgi network membrane</location>
        <topology evidence="1">Peripheral membrane protein</topology>
    </subcellularLocation>
</comment>
<dbReference type="GO" id="GO:0010008">
    <property type="term" value="C:endosome membrane"/>
    <property type="evidence" value="ECO:0007669"/>
    <property type="project" value="UniProtKB-SubCell"/>
</dbReference>
<organism evidence="11 12">
    <name type="scientific">Cloeon dipterum</name>
    <dbReference type="NCBI Taxonomy" id="197152"/>
    <lineage>
        <taxon>Eukaryota</taxon>
        <taxon>Metazoa</taxon>
        <taxon>Ecdysozoa</taxon>
        <taxon>Arthropoda</taxon>
        <taxon>Hexapoda</taxon>
        <taxon>Insecta</taxon>
        <taxon>Pterygota</taxon>
        <taxon>Palaeoptera</taxon>
        <taxon>Ephemeroptera</taxon>
        <taxon>Pisciforma</taxon>
        <taxon>Baetidae</taxon>
        <taxon>Cloeon</taxon>
    </lineage>
</organism>
<comment type="similarity">
    <text evidence="3">Belongs to the VPS53 family.</text>
</comment>
<evidence type="ECO:0000256" key="6">
    <source>
        <dbReference type="ARBA" id="ARBA00023034"/>
    </source>
</evidence>
<dbReference type="Pfam" id="PF04100">
    <property type="entry name" value="Vps53_N"/>
    <property type="match status" value="1"/>
</dbReference>
<sequence>MDREQEYLEEEDSALGAAALINFPPEVQRAIEQVLPCEDPLAKSDFDAVAYINTLFPTEQSLANLDEVVARMEQKILSIDEDIRTVVRNQSRVGKDGKAALADAQKVIEHLFLQVRDIKMKAEQSEAAVQQITRDIKQLDCAKRNLTSAITALNHLHMLAQGVESLKALIEKRKYGEIVMPLQGVQQVMEHFKDFTDIPQIRDMSVEVQSIHVRLEKQIVSDFHEAFEGPNAKHFTPSRQLAEACLVVSVLDPRVKEGLLSWLSDLQLAEYKHLFHENQDSAWLDNIERRYSWLKKHLMEFEDKFGPMFPPSWEISERISVRFCEVTRTQLSNVMSRRRHEIDVKLLLFAIQRTNSFENLLAKRFVGMTIQKSTNPFEEEEPRGLNPFEEDEAVGGALEPIKTKPPASFSGLIGQCFIPYLNIYIESIDRNLADLMDQFVQELKNTAPPVITEGGAACAILPSCADLFVFYKKCLVQCAQLSTEQPMVDLAKLFQKYLREYAIRILQNGLPKLCTTSSSLSSMTNLTRDLRDLSSAAGLIQNFSMLLKEGDQVTRYTKEEQAKVCSILTTAEYCLETTQQLEEKLKEKVAPQLVIQIKFSSEQDIFHNVISNCIQLLVQDLEIACEPALSAMSKIQWNSIESVGDQSGYVTAITGHLKMTIPIIRDNLASSRKYFTQFCIKFISSFIPKLIQNICKCRPLSTVGAEQLLLDTHMFKTVLLDLPSLGSAVSRKPPTAFTKIVVKGMTRAEMILKVVMSPSDPPAAFVEQYVKLLPQSDTLEFQKVLDMKGLRRQDQAAMLELFRQHLQKINYAAEEDLPREDPPMLLSLSESNMKASPSMVTSPEHESSRIKKLEKLIKKRLATSLRSGLGNMTVLPGDSSGDATPVPFKRKRLCLSLNSERIRVHEELKARVKTEPISPPHSPIMDSMSNFTAFTPGSKLSIFSSRAEGTEQKFSNSDFSSSSSSSVLSPSRKTVKALSPIATLSNMGNTCYLNSVLYTLRFTPNFMHNMHHVMKELGQQTASDLDLASRPEKVHAAYARLHDLFTTLKINEDVKSKTQQPFAPSLFLSSFRDLYPTFESHQQHDAHELFVCLFDIIRDASAKLNAKPVEEKKTPATPSPKPQLKLSITRKHKKKDKSKQEAKEELIKTPEAAKLKLDLDFVKQLEGTTLLRTICLECESFTERKEKFLDICVPIVGYEGGEAKDDAETKENPSQLYRSLLLSSENINGQNKYWCEVCKHHNEVRRCTSYETLPNLLALQLKRFSTNSSSIFSMSKIHDYMPTPLLLECFCDACPKEQPNPEHTYQLYAVIMHLGSTMASGHYVAYVRAEIKQNYSECQPSVIPTAPASASSGGGGGIRKFLRKPEKVASAAANGSCPAADCCGIKINLPEEITPQAQWLECDDDHVRALSEVEFCEMLQPAKSATFSPYILFYTRKNPSN</sequence>
<feature type="compositionally biased region" description="Basic residues" evidence="9">
    <location>
        <begin position="1128"/>
        <end position="1137"/>
    </location>
</feature>
<feature type="region of interest" description="Disordered" evidence="9">
    <location>
        <begin position="1107"/>
        <end position="1145"/>
    </location>
</feature>
<feature type="coiled-coil region" evidence="8">
    <location>
        <begin position="115"/>
        <end position="142"/>
    </location>
</feature>
<dbReference type="InterPro" id="IPR038765">
    <property type="entry name" value="Papain-like_cys_pep_sf"/>
</dbReference>
<dbReference type="InterPro" id="IPR039766">
    <property type="entry name" value="Vps53"/>
</dbReference>
<feature type="domain" description="USP" evidence="10">
    <location>
        <begin position="982"/>
        <end position="1437"/>
    </location>
</feature>
<dbReference type="GO" id="GO:0005829">
    <property type="term" value="C:cytosol"/>
    <property type="evidence" value="ECO:0007669"/>
    <property type="project" value="GOC"/>
</dbReference>
<dbReference type="GO" id="GO:0000938">
    <property type="term" value="C:GARP complex"/>
    <property type="evidence" value="ECO:0007669"/>
    <property type="project" value="InterPro"/>
</dbReference>
<dbReference type="Gene3D" id="3.90.70.10">
    <property type="entry name" value="Cysteine proteinases"/>
    <property type="match status" value="1"/>
</dbReference>
<dbReference type="PROSITE" id="PS50235">
    <property type="entry name" value="USP_3"/>
    <property type="match status" value="1"/>
</dbReference>
<keyword evidence="6" id="KW-0333">Golgi apparatus</keyword>
<dbReference type="InterPro" id="IPR031745">
    <property type="entry name" value="Vps53_C"/>
</dbReference>
<evidence type="ECO:0000256" key="4">
    <source>
        <dbReference type="ARBA" id="ARBA00014103"/>
    </source>
</evidence>
<dbReference type="InterPro" id="IPR001394">
    <property type="entry name" value="Peptidase_C19_UCH"/>
</dbReference>
<evidence type="ECO:0000256" key="5">
    <source>
        <dbReference type="ARBA" id="ARBA00022753"/>
    </source>
</evidence>
<dbReference type="InterPro" id="IPR007234">
    <property type="entry name" value="Vps53_N"/>
</dbReference>
<dbReference type="GO" id="GO:0016579">
    <property type="term" value="P:protein deubiquitination"/>
    <property type="evidence" value="ECO:0007669"/>
    <property type="project" value="InterPro"/>
</dbReference>
<dbReference type="PROSITE" id="PS00973">
    <property type="entry name" value="USP_2"/>
    <property type="match status" value="1"/>
</dbReference>
<dbReference type="OrthoDB" id="10261632at2759"/>
<dbReference type="InterPro" id="IPR028889">
    <property type="entry name" value="USP"/>
</dbReference>
<reference evidence="11 12" key="1">
    <citation type="submission" date="2020-04" db="EMBL/GenBank/DDBJ databases">
        <authorList>
            <person name="Alioto T."/>
            <person name="Alioto T."/>
            <person name="Gomez Garrido J."/>
        </authorList>
    </citation>
    <scope>NUCLEOTIDE SEQUENCE [LARGE SCALE GENOMIC DNA]</scope>
</reference>
<evidence type="ECO:0000256" key="8">
    <source>
        <dbReference type="SAM" id="Coils"/>
    </source>
</evidence>
<keyword evidence="5" id="KW-0967">Endosome</keyword>
<proteinExistence type="inferred from homology"/>
<keyword evidence="7" id="KW-0472">Membrane</keyword>
<gene>
    <name evidence="11" type="ORF">CLODIP_2_CD09215</name>
</gene>
<evidence type="ECO:0000256" key="9">
    <source>
        <dbReference type="SAM" id="MobiDB-lite"/>
    </source>
</evidence>
<name>A0A8S1BXQ4_9INSE</name>